<evidence type="ECO:0000256" key="1">
    <source>
        <dbReference type="ARBA" id="ARBA00022801"/>
    </source>
</evidence>
<reference evidence="3" key="1">
    <citation type="submission" date="2022-06" db="EMBL/GenBank/DDBJ databases">
        <title>CFH 74404 Thermomicrobiaceae sp.</title>
        <authorList>
            <person name="Ming H."/>
            <person name="Li W.-J."/>
            <person name="Zhao Z."/>
        </authorList>
    </citation>
    <scope>NUCLEOTIDE SEQUENCE</scope>
    <source>
        <strain evidence="3">CFH 74404</strain>
    </source>
</reference>
<dbReference type="InterPro" id="IPR001279">
    <property type="entry name" value="Metallo-B-lactamas"/>
</dbReference>
<dbReference type="PANTHER" id="PTHR46018:SF2">
    <property type="entry name" value="ZINC PHOSPHODIESTERASE ELAC PROTEIN 1"/>
    <property type="match status" value="1"/>
</dbReference>
<dbReference type="AlphaFoldDB" id="A0AA42BB38"/>
<accession>A0AA42BB38</accession>
<dbReference type="PANTHER" id="PTHR46018">
    <property type="entry name" value="ZINC PHOSPHODIESTERASE ELAC PROTEIN 1"/>
    <property type="match status" value="1"/>
</dbReference>
<organism evidence="3 4">
    <name type="scientific">Thermalbibacter longus</name>
    <dbReference type="NCBI Taxonomy" id="2951981"/>
    <lineage>
        <taxon>Bacteria</taxon>
        <taxon>Pseudomonadati</taxon>
        <taxon>Thermomicrobiota</taxon>
        <taxon>Thermomicrobia</taxon>
        <taxon>Thermomicrobiales</taxon>
        <taxon>Thermomicrobiaceae</taxon>
        <taxon>Thermalbibacter</taxon>
    </lineage>
</organism>
<dbReference type="InterPro" id="IPR044094">
    <property type="entry name" value="AtsA-like_MBL-fold"/>
</dbReference>
<evidence type="ECO:0000313" key="3">
    <source>
        <dbReference type="EMBL" id="MCM8749399.1"/>
    </source>
</evidence>
<dbReference type="EMBL" id="JAMSLR010000005">
    <property type="protein sequence ID" value="MCM8749399.1"/>
    <property type="molecule type" value="Genomic_DNA"/>
</dbReference>
<dbReference type="Gene3D" id="3.60.15.10">
    <property type="entry name" value="Ribonuclease Z/Hydroxyacylglutathione hydrolase-like"/>
    <property type="match status" value="1"/>
</dbReference>
<feature type="domain" description="Metallo-beta-lactamase" evidence="2">
    <location>
        <begin position="19"/>
        <end position="212"/>
    </location>
</feature>
<dbReference type="RefSeq" id="WP_284057178.1">
    <property type="nucleotide sequence ID" value="NZ_JAMSLR010000005.1"/>
</dbReference>
<dbReference type="Pfam" id="PF12706">
    <property type="entry name" value="Lactamase_B_2"/>
    <property type="match status" value="1"/>
</dbReference>
<dbReference type="SUPFAM" id="SSF56281">
    <property type="entry name" value="Metallo-hydrolase/oxidoreductase"/>
    <property type="match status" value="1"/>
</dbReference>
<protein>
    <submittedName>
        <fullName evidence="3">MBL fold metallo-hydrolase</fullName>
    </submittedName>
</protein>
<dbReference type="SMART" id="SM00849">
    <property type="entry name" value="Lactamase_B"/>
    <property type="match status" value="1"/>
</dbReference>
<name>A0AA42BB38_9BACT</name>
<sequence length="275" mass="29839">MSLRLLLLGTGSPRPTLERANTGQVVFAGERTILVDCGAGVMRRLLESGLDPARVTRLFLTHLHSDHTLDYAEFILGSWAMGREELAVYGPPGTARLHRLLLLEPYADDIAYRVSLGRSPAGVLDIAVHECPLEPRVIYDDGGLRVSAVPVIHSAPTLALRFDYAGRSLVISGDTAYCPELVELARGAAVLVHDACLAPALALQPNPLWGNLAERLRHHHATPAEAARVAREAGVRTLVLTHFLRGVYEGPALEGARREFDGEVILGRDLMEIAC</sequence>
<dbReference type="GO" id="GO:0042781">
    <property type="term" value="F:3'-tRNA processing endoribonuclease activity"/>
    <property type="evidence" value="ECO:0007669"/>
    <property type="project" value="TreeGrafter"/>
</dbReference>
<dbReference type="CDD" id="cd07719">
    <property type="entry name" value="arylsulfatase_AtsA-like_MBL-fold"/>
    <property type="match status" value="1"/>
</dbReference>
<keyword evidence="4" id="KW-1185">Reference proteome</keyword>
<proteinExistence type="predicted"/>
<comment type="caution">
    <text evidence="3">The sequence shown here is derived from an EMBL/GenBank/DDBJ whole genome shotgun (WGS) entry which is preliminary data.</text>
</comment>
<gene>
    <name evidence="3" type="ORF">NET02_09595</name>
</gene>
<keyword evidence="1" id="KW-0378">Hydrolase</keyword>
<evidence type="ECO:0000313" key="4">
    <source>
        <dbReference type="Proteomes" id="UP001165306"/>
    </source>
</evidence>
<dbReference type="Proteomes" id="UP001165306">
    <property type="component" value="Unassembled WGS sequence"/>
</dbReference>
<evidence type="ECO:0000259" key="2">
    <source>
        <dbReference type="SMART" id="SM00849"/>
    </source>
</evidence>
<dbReference type="InterPro" id="IPR036866">
    <property type="entry name" value="RibonucZ/Hydroxyglut_hydro"/>
</dbReference>